<comment type="caution">
    <text evidence="3">The sequence shown here is derived from an EMBL/GenBank/DDBJ whole genome shotgun (WGS) entry which is preliminary data.</text>
</comment>
<reference evidence="3 4" key="1">
    <citation type="submission" date="2019-12" db="EMBL/GenBank/DDBJ databases">
        <title>Comparative genomics gives insights into the taxonomy of the Azoarcus-Aromatoleum group and reveals separate origins of nif in the plant-associated Azoarcus and non-plant-associated Aromatoleum sub-groups.</title>
        <authorList>
            <person name="Lafos M."/>
            <person name="Maluk M."/>
            <person name="Batista M."/>
            <person name="Junghare M."/>
            <person name="Carmona M."/>
            <person name="Faoro H."/>
            <person name="Cruz L.M."/>
            <person name="Battistoni F."/>
            <person name="De Souza E."/>
            <person name="Pedrosa F."/>
            <person name="Chen W.-M."/>
            <person name="Poole P.S."/>
            <person name="Dixon R.A."/>
            <person name="James E.K."/>
        </authorList>
    </citation>
    <scope>NUCLEOTIDE SEQUENCE [LARGE SCALE GENOMIC DNA]</scope>
    <source>
        <strain evidence="3 4">PbN1</strain>
    </source>
</reference>
<comment type="similarity">
    <text evidence="1">Belongs to the transposase IS21/IS408/IS1162 family.</text>
</comment>
<dbReference type="Pfam" id="PF22483">
    <property type="entry name" value="Mu-transpos_C_2"/>
    <property type="match status" value="1"/>
</dbReference>
<evidence type="ECO:0000313" key="4">
    <source>
        <dbReference type="Proteomes" id="UP000633943"/>
    </source>
</evidence>
<proteinExistence type="inferred from homology"/>
<dbReference type="InterPro" id="IPR054353">
    <property type="entry name" value="IstA-like_C"/>
</dbReference>
<sequence>MTPSQIRDAVRTLQAQGKSLREISRVLELSRNTVRRIVRPDDPARSEDACPGVPRAYLKSAFERAQGNVVRVAELLAAEYELTVSYSTLTRWVREAGLRAPPPRAGQYFFAPGEEMQHDTSPHRVTLGDKTVTAQCAGLVLAYSRRLFIRYSPRFTRFEAKEFLLEAVRFMDGACPQCIIDNTSVMLAAGAGADAVIAPEMAAFARTLGFEFRAHRVNHPDRKGRIERNFFFVETNFLPGRRFTDFDDLNRQALAWCQEVANARPKRSLGMSPETAYVLEKPYLRALPAVLPPVYEVFERVVDLNGYVSLEVNRYSVPERLVGQAVTVYKYPARVDIHHRHRVVATHLRLIGQRDARSTDAAHHPTPVRASRTPALEAQLRDDSPELEAYVRALKQRGQGRGARALRRLLELQRTYPGEAFLAAVRQAAHYGLYDLGRLEKLILREVAGNFFALNDALDDDA</sequence>
<organism evidence="3 4">
    <name type="scientific">Aromatoleum bremense</name>
    <dbReference type="NCBI Taxonomy" id="76115"/>
    <lineage>
        <taxon>Bacteria</taxon>
        <taxon>Pseudomonadati</taxon>
        <taxon>Pseudomonadota</taxon>
        <taxon>Betaproteobacteria</taxon>
        <taxon>Rhodocyclales</taxon>
        <taxon>Rhodocyclaceae</taxon>
        <taxon>Aromatoleum</taxon>
    </lineage>
</organism>
<dbReference type="SUPFAM" id="SSF46689">
    <property type="entry name" value="Homeodomain-like"/>
    <property type="match status" value="1"/>
</dbReference>
<dbReference type="InterPro" id="IPR012337">
    <property type="entry name" value="RNaseH-like_sf"/>
</dbReference>
<feature type="domain" description="Integrase catalytic" evidence="2">
    <location>
        <begin position="108"/>
        <end position="281"/>
    </location>
</feature>
<gene>
    <name evidence="3" type="ORF">GPA24_20165</name>
</gene>
<dbReference type="PANTHER" id="PTHR35004">
    <property type="entry name" value="TRANSPOSASE RV3428C-RELATED"/>
    <property type="match status" value="1"/>
</dbReference>
<dbReference type="InterPro" id="IPR036397">
    <property type="entry name" value="RNaseH_sf"/>
</dbReference>
<dbReference type="PROSITE" id="PS50994">
    <property type="entry name" value="INTEGRASE"/>
    <property type="match status" value="1"/>
</dbReference>
<name>A0ABX1P0H3_9RHOO</name>
<dbReference type="SUPFAM" id="SSF53098">
    <property type="entry name" value="Ribonuclease H-like"/>
    <property type="match status" value="1"/>
</dbReference>
<dbReference type="InterPro" id="IPR036388">
    <property type="entry name" value="WH-like_DNA-bd_sf"/>
</dbReference>
<dbReference type="Proteomes" id="UP000633943">
    <property type="component" value="Unassembled WGS sequence"/>
</dbReference>
<evidence type="ECO:0000313" key="3">
    <source>
        <dbReference type="EMBL" id="NMG17794.1"/>
    </source>
</evidence>
<protein>
    <submittedName>
        <fullName evidence="3">DDE-type integrase/transposase/recombinase</fullName>
    </submittedName>
</protein>
<dbReference type="InterPro" id="IPR001584">
    <property type="entry name" value="Integrase_cat-core"/>
</dbReference>
<evidence type="ECO:0000256" key="1">
    <source>
        <dbReference type="ARBA" id="ARBA00009277"/>
    </source>
</evidence>
<keyword evidence="4" id="KW-1185">Reference proteome</keyword>
<accession>A0ABX1P0H3</accession>
<dbReference type="RefSeq" id="WP_169204271.1">
    <property type="nucleotide sequence ID" value="NZ_CP059467.1"/>
</dbReference>
<dbReference type="Gene3D" id="1.10.10.10">
    <property type="entry name" value="Winged helix-like DNA-binding domain superfamily/Winged helix DNA-binding domain"/>
    <property type="match status" value="1"/>
</dbReference>
<dbReference type="Gene3D" id="3.30.420.10">
    <property type="entry name" value="Ribonuclease H-like superfamily/Ribonuclease H"/>
    <property type="match status" value="1"/>
</dbReference>
<evidence type="ECO:0000259" key="2">
    <source>
        <dbReference type="PROSITE" id="PS50994"/>
    </source>
</evidence>
<dbReference type="EMBL" id="WTVP01000120">
    <property type="protein sequence ID" value="NMG17794.1"/>
    <property type="molecule type" value="Genomic_DNA"/>
</dbReference>
<dbReference type="InterPro" id="IPR009057">
    <property type="entry name" value="Homeodomain-like_sf"/>
</dbReference>